<comment type="catalytic activity">
    <reaction evidence="14">
        <text>L-lysyl-[protein] + acetyl-CoA = N(6)-acetyl-L-lysyl-[protein] + CoA + H(+)</text>
        <dbReference type="Rhea" id="RHEA:45948"/>
        <dbReference type="Rhea" id="RHEA-COMP:9752"/>
        <dbReference type="Rhea" id="RHEA-COMP:10731"/>
        <dbReference type="ChEBI" id="CHEBI:15378"/>
        <dbReference type="ChEBI" id="CHEBI:29969"/>
        <dbReference type="ChEBI" id="CHEBI:57287"/>
        <dbReference type="ChEBI" id="CHEBI:57288"/>
        <dbReference type="ChEBI" id="CHEBI:61930"/>
        <dbReference type="EC" id="2.3.1.48"/>
    </reaction>
</comment>
<dbReference type="PROSITE" id="PS00633">
    <property type="entry name" value="BROMODOMAIN_1"/>
    <property type="match status" value="1"/>
</dbReference>
<dbReference type="CDD" id="cd05509">
    <property type="entry name" value="Bromo_gcn5_like"/>
    <property type="match status" value="1"/>
</dbReference>
<dbReference type="GeneTree" id="ENSGT00940000154995"/>
<evidence type="ECO:0000313" key="22">
    <source>
        <dbReference type="Proteomes" id="UP000694569"/>
    </source>
</evidence>
<evidence type="ECO:0000256" key="15">
    <source>
        <dbReference type="PIRSR" id="PIRSR003048-1"/>
    </source>
</evidence>
<dbReference type="Pfam" id="PF06466">
    <property type="entry name" value="PCAF_N"/>
    <property type="match status" value="1"/>
</dbReference>
<dbReference type="Gene3D" id="1.20.920.10">
    <property type="entry name" value="Bromodomain-like"/>
    <property type="match status" value="1"/>
</dbReference>
<keyword evidence="12 14" id="KW-0012">Acyltransferase</keyword>
<dbReference type="Ensembl" id="ENSLLET00000026432.1">
    <property type="protein sequence ID" value="ENSLLEP00000025458.1"/>
    <property type="gene ID" value="ENSLLEG00000014888.1"/>
</dbReference>
<feature type="binding site" evidence="16">
    <location>
        <begin position="565"/>
        <end position="567"/>
    </location>
    <ligand>
        <name>acetyl-CoA</name>
        <dbReference type="ChEBI" id="CHEBI:57288"/>
    </ligand>
</feature>
<dbReference type="SUPFAM" id="SSF47370">
    <property type="entry name" value="Bromodomain"/>
    <property type="match status" value="1"/>
</dbReference>
<evidence type="ECO:0000259" key="20">
    <source>
        <dbReference type="PROSITE" id="PS51186"/>
    </source>
</evidence>
<evidence type="ECO:0000256" key="11">
    <source>
        <dbReference type="ARBA" id="ARBA00023242"/>
    </source>
</evidence>
<feature type="domain" description="Bromo" evidence="19">
    <location>
        <begin position="720"/>
        <end position="790"/>
    </location>
</feature>
<feature type="active site" description="Proton donor/acceptor" evidence="15">
    <location>
        <position position="561"/>
    </location>
</feature>
<dbReference type="PROSITE" id="PS50014">
    <property type="entry name" value="BROMODOMAIN_2"/>
    <property type="match status" value="1"/>
</dbReference>
<dbReference type="SMART" id="SM00297">
    <property type="entry name" value="BROMO"/>
    <property type="match status" value="1"/>
</dbReference>
<dbReference type="InterPro" id="IPR018359">
    <property type="entry name" value="Bromodomain_CS"/>
</dbReference>
<evidence type="ECO:0000256" key="8">
    <source>
        <dbReference type="ARBA" id="ARBA00023117"/>
    </source>
</evidence>
<evidence type="ECO:0000256" key="3">
    <source>
        <dbReference type="ARBA" id="ARBA00008607"/>
    </source>
</evidence>
<keyword evidence="8 17" id="KW-0103">Bromodomain</keyword>
<dbReference type="PROSITE" id="PS51186">
    <property type="entry name" value="GNAT"/>
    <property type="match status" value="1"/>
</dbReference>
<evidence type="ECO:0000256" key="10">
    <source>
        <dbReference type="ARBA" id="ARBA00023212"/>
    </source>
</evidence>
<name>A0A8C5PNF2_9ANUR</name>
<dbReference type="Pfam" id="PF00439">
    <property type="entry name" value="Bromodomain"/>
    <property type="match status" value="1"/>
</dbReference>
<feature type="binding site" evidence="16">
    <location>
        <begin position="572"/>
        <end position="578"/>
    </location>
    <ligand>
        <name>acetyl-CoA</name>
        <dbReference type="ChEBI" id="CHEBI:57288"/>
    </ligand>
</feature>
<evidence type="ECO:0000256" key="13">
    <source>
        <dbReference type="ARBA" id="ARBA00048940"/>
    </source>
</evidence>
<dbReference type="PRINTS" id="PR00503">
    <property type="entry name" value="BROMODOMAIN"/>
</dbReference>
<keyword evidence="9 14" id="KW-0804">Transcription</keyword>
<keyword evidence="6 14" id="KW-0808">Transferase</keyword>
<protein>
    <recommendedName>
        <fullName evidence="4 14">Histone acetyltransferase</fullName>
        <ecNumber evidence="4 14">2.3.1.48</ecNumber>
    </recommendedName>
</protein>
<dbReference type="Proteomes" id="UP000694569">
    <property type="component" value="Unplaced"/>
</dbReference>
<evidence type="ECO:0000256" key="17">
    <source>
        <dbReference type="PROSITE-ProRule" id="PRU00035"/>
    </source>
</evidence>
<keyword evidence="22" id="KW-1185">Reference proteome</keyword>
<evidence type="ECO:0000256" key="1">
    <source>
        <dbReference type="ARBA" id="ARBA00004123"/>
    </source>
</evidence>
<gene>
    <name evidence="21" type="primary">KAT2B</name>
</gene>
<dbReference type="PANTHER" id="PTHR45750">
    <property type="entry name" value="GH11602P"/>
    <property type="match status" value="1"/>
</dbReference>
<feature type="domain" description="N-acetyltransferase" evidence="20">
    <location>
        <begin position="494"/>
        <end position="642"/>
    </location>
</feature>
<sequence>WWQRAGAGGGSGRRGVGGGGPVLSAGAAPRVSPGVVLMVTAGVAARGAESPAGGGGGVGAVAAPLRIAAKKGQLRSAPRAKKLEKLGVYSACKADENCKCNGWKNPNPPTTPPRIDLQQTVVSLTEPCRSCSHSLASHVSHLENVSEEEVNRLLGIVLDVEYLFTCVHKEEDADTKQVYFYLFKLLRKCILQMGKPMVDGTLDSPPFEKPSIEQGVNNFVLYKFSHLPTKERQTIIELAKMFLNRINYWHLETPSQRKLRSPTEDAAPYKVNYTRWLCYCNVPQFCDSLQRYETSQVFGRTLLGSVFTIMRRQLLEKARQEKDKLPQEKRTLILTHFPKFLSMLEEEVYSPNSPIWDEDYMSSSSRNNELGIHAVISAPIVSRTCLSATSPSSLEQSSTGSLSPSGKPASGLESNLGDKRKLIEPMTVEDSKRPRVVGDIPLELINEVMSTITDPAAMLGPETSFLSAISARDEAARLEERRGVIEFHVVGNSLNQKPNKKIMIWLIGLQNVFSHQLPRMPKEYITRLVFDSKHKTLALIKDGRVIGGICFRMFPSQGFTEIVFCAVTSNEQVKGYGTHLMNHLKEYHIKHNILNFLTYADEYAIGYFKKQGFSKDIKVPKARYVGYIKDYEGATLMGCELNPKIPYTEFSVIIKKQKEIIKKMIERKQAQIRKVYPGLSCFKEGLRQIPIESIPGIRIKEPKDPEQLYNTLKNILQQVKSHQSAWPFIEPVKKNDAPGYYEVIRFPMDLKTMSERVKNRYYVTKKLFMADLQRIFTNCREYNPPESEYFKCANIMEKFFYTKIKEAGLLDK</sequence>
<dbReference type="InterPro" id="IPR036427">
    <property type="entry name" value="Bromodomain-like_sf"/>
</dbReference>
<dbReference type="InterPro" id="IPR016376">
    <property type="entry name" value="GCN5/PCAF"/>
</dbReference>
<dbReference type="Gene3D" id="3.40.630.30">
    <property type="match status" value="1"/>
</dbReference>
<dbReference type="GO" id="GO:0005634">
    <property type="term" value="C:nucleus"/>
    <property type="evidence" value="ECO:0007669"/>
    <property type="project" value="UniProtKB-SubCell"/>
</dbReference>
<proteinExistence type="inferred from homology"/>
<dbReference type="AlphaFoldDB" id="A0A8C5PNF2"/>
<dbReference type="PANTHER" id="PTHR45750:SF2">
    <property type="entry name" value="HISTONE ACETYLTRANSFERASE KAT2B"/>
    <property type="match status" value="1"/>
</dbReference>
<feature type="binding site" evidence="16">
    <location>
        <begin position="603"/>
        <end position="606"/>
    </location>
    <ligand>
        <name>acetyl-CoA</name>
        <dbReference type="ChEBI" id="CHEBI:57288"/>
    </ligand>
</feature>
<comment type="catalytic activity">
    <reaction evidence="13">
        <text>L-lysyl-[histone] + acetyl-CoA = N(6)-acetyl-L-lysyl-[histone] + CoA + H(+)</text>
        <dbReference type="Rhea" id="RHEA:21992"/>
        <dbReference type="Rhea" id="RHEA-COMP:9845"/>
        <dbReference type="Rhea" id="RHEA-COMP:11338"/>
        <dbReference type="ChEBI" id="CHEBI:15378"/>
        <dbReference type="ChEBI" id="CHEBI:29969"/>
        <dbReference type="ChEBI" id="CHEBI:57287"/>
        <dbReference type="ChEBI" id="CHEBI:57288"/>
        <dbReference type="ChEBI" id="CHEBI:61930"/>
        <dbReference type="EC" id="2.3.1.48"/>
    </reaction>
    <physiologicalReaction direction="left-to-right" evidence="13">
        <dbReference type="Rhea" id="RHEA:21993"/>
    </physiologicalReaction>
</comment>
<dbReference type="InterPro" id="IPR037800">
    <property type="entry name" value="GCN5"/>
</dbReference>
<dbReference type="InterPro" id="IPR009464">
    <property type="entry name" value="PCAF_N"/>
</dbReference>
<feature type="compositionally biased region" description="Low complexity" evidence="18">
    <location>
        <begin position="390"/>
        <end position="406"/>
    </location>
</feature>
<keyword evidence="10" id="KW-0206">Cytoskeleton</keyword>
<reference evidence="21" key="2">
    <citation type="submission" date="2025-09" db="UniProtKB">
        <authorList>
            <consortium name="Ensembl"/>
        </authorList>
    </citation>
    <scope>IDENTIFICATION</scope>
</reference>
<keyword evidence="11 14" id="KW-0539">Nucleus</keyword>
<dbReference type="InterPro" id="IPR000182">
    <property type="entry name" value="GNAT_dom"/>
</dbReference>
<dbReference type="EC" id="2.3.1.48" evidence="4 14"/>
<reference evidence="21" key="1">
    <citation type="submission" date="2025-08" db="UniProtKB">
        <authorList>
            <consortium name="Ensembl"/>
        </authorList>
    </citation>
    <scope>IDENTIFICATION</scope>
</reference>
<dbReference type="OrthoDB" id="1937912at2759"/>
<dbReference type="Pfam" id="PF00583">
    <property type="entry name" value="Acetyltransf_1"/>
    <property type="match status" value="1"/>
</dbReference>
<dbReference type="FunFam" id="3.40.630.30:FF:000004">
    <property type="entry name" value="Histone acetyltransferase KAT2A"/>
    <property type="match status" value="1"/>
</dbReference>
<dbReference type="GO" id="GO:0005813">
    <property type="term" value="C:centrosome"/>
    <property type="evidence" value="ECO:0007669"/>
    <property type="project" value="UniProtKB-SubCell"/>
</dbReference>
<dbReference type="InterPro" id="IPR016181">
    <property type="entry name" value="Acyl_CoA_acyltransferase"/>
</dbReference>
<comment type="similarity">
    <text evidence="3 14">Belongs to the acetyltransferase family. GCN5 subfamily.</text>
</comment>
<evidence type="ECO:0000256" key="7">
    <source>
        <dbReference type="ARBA" id="ARBA00023015"/>
    </source>
</evidence>
<evidence type="ECO:0000256" key="9">
    <source>
        <dbReference type="ARBA" id="ARBA00023163"/>
    </source>
</evidence>
<evidence type="ECO:0000256" key="12">
    <source>
        <dbReference type="ARBA" id="ARBA00023315"/>
    </source>
</evidence>
<evidence type="ECO:0000259" key="19">
    <source>
        <dbReference type="PROSITE" id="PS50014"/>
    </source>
</evidence>
<dbReference type="InterPro" id="IPR001487">
    <property type="entry name" value="Bromodomain"/>
</dbReference>
<dbReference type="CDD" id="cd04301">
    <property type="entry name" value="NAT_SF"/>
    <property type="match status" value="1"/>
</dbReference>
<dbReference type="GO" id="GO:0140672">
    <property type="term" value="C:ATAC complex"/>
    <property type="evidence" value="ECO:0007669"/>
    <property type="project" value="TreeGrafter"/>
</dbReference>
<evidence type="ECO:0000256" key="14">
    <source>
        <dbReference type="PIRNR" id="PIRNR003048"/>
    </source>
</evidence>
<evidence type="ECO:0000256" key="2">
    <source>
        <dbReference type="ARBA" id="ARBA00004300"/>
    </source>
</evidence>
<keyword evidence="7 14" id="KW-0805">Transcription regulation</keyword>
<dbReference type="PIRSF" id="PIRSF003048">
    <property type="entry name" value="Histone_acetylase_PCAF"/>
    <property type="match status" value="1"/>
</dbReference>
<dbReference type="SUPFAM" id="SSF55729">
    <property type="entry name" value="Acyl-CoA N-acyltransferases (Nat)"/>
    <property type="match status" value="1"/>
</dbReference>
<keyword evidence="5" id="KW-0963">Cytoplasm</keyword>
<evidence type="ECO:0000256" key="16">
    <source>
        <dbReference type="PIRSR" id="PIRSR003048-2"/>
    </source>
</evidence>
<evidence type="ECO:0000313" key="21">
    <source>
        <dbReference type="Ensembl" id="ENSLLEP00000025458.1"/>
    </source>
</evidence>
<dbReference type="GO" id="GO:0043992">
    <property type="term" value="F:histone H3K9 acetyltransferase activity"/>
    <property type="evidence" value="ECO:0007669"/>
    <property type="project" value="UniProtKB-ARBA"/>
</dbReference>
<feature type="region of interest" description="Disordered" evidence="18">
    <location>
        <begin position="390"/>
        <end position="427"/>
    </location>
</feature>
<feature type="compositionally biased region" description="Basic and acidic residues" evidence="18">
    <location>
        <begin position="416"/>
        <end position="427"/>
    </location>
</feature>
<evidence type="ECO:0000256" key="6">
    <source>
        <dbReference type="ARBA" id="ARBA00022679"/>
    </source>
</evidence>
<evidence type="ECO:0000256" key="18">
    <source>
        <dbReference type="SAM" id="MobiDB-lite"/>
    </source>
</evidence>
<comment type="subcellular location">
    <subcellularLocation>
        <location evidence="2">Cytoplasm</location>
        <location evidence="2">Cytoskeleton</location>
        <location evidence="2">Microtubule organizing center</location>
        <location evidence="2">Centrosome</location>
    </subcellularLocation>
    <subcellularLocation>
        <location evidence="1 14">Nucleus</location>
    </subcellularLocation>
</comment>
<evidence type="ECO:0000256" key="5">
    <source>
        <dbReference type="ARBA" id="ARBA00022490"/>
    </source>
</evidence>
<evidence type="ECO:0000256" key="4">
    <source>
        <dbReference type="ARBA" id="ARBA00013184"/>
    </source>
</evidence>
<dbReference type="GO" id="GO:0045944">
    <property type="term" value="P:positive regulation of transcription by RNA polymerase II"/>
    <property type="evidence" value="ECO:0007669"/>
    <property type="project" value="TreeGrafter"/>
</dbReference>
<accession>A0A8C5PNF2</accession>
<organism evidence="21 22">
    <name type="scientific">Leptobrachium leishanense</name>
    <name type="common">Leishan spiny toad</name>
    <dbReference type="NCBI Taxonomy" id="445787"/>
    <lineage>
        <taxon>Eukaryota</taxon>
        <taxon>Metazoa</taxon>
        <taxon>Chordata</taxon>
        <taxon>Craniata</taxon>
        <taxon>Vertebrata</taxon>
        <taxon>Euteleostomi</taxon>
        <taxon>Amphibia</taxon>
        <taxon>Batrachia</taxon>
        <taxon>Anura</taxon>
        <taxon>Pelobatoidea</taxon>
        <taxon>Megophryidae</taxon>
        <taxon>Leptobrachium</taxon>
    </lineage>
</organism>